<protein>
    <recommendedName>
        <fullName evidence="3">BON domain-containing protein</fullName>
    </recommendedName>
</protein>
<name>A0A6M5YRZ6_9BACT</name>
<feature type="region of interest" description="Disordered" evidence="1">
    <location>
        <begin position="26"/>
        <end position="91"/>
    </location>
</feature>
<dbReference type="Pfam" id="PF04972">
    <property type="entry name" value="BON"/>
    <property type="match status" value="1"/>
</dbReference>
<proteinExistence type="predicted"/>
<evidence type="ECO:0000256" key="1">
    <source>
        <dbReference type="SAM" id="MobiDB-lite"/>
    </source>
</evidence>
<dbReference type="EMBL" id="CP053452">
    <property type="protein sequence ID" value="QJW96857.1"/>
    <property type="molecule type" value="Genomic_DNA"/>
</dbReference>
<feature type="compositionally biased region" description="Polar residues" evidence="1">
    <location>
        <begin position="73"/>
        <end position="91"/>
    </location>
</feature>
<feature type="compositionally biased region" description="Low complexity" evidence="1">
    <location>
        <begin position="26"/>
        <end position="50"/>
    </location>
</feature>
<dbReference type="RefSeq" id="WP_171472361.1">
    <property type="nucleotide sequence ID" value="NZ_CP053452.2"/>
</dbReference>
<feature type="compositionally biased region" description="Gly residues" evidence="1">
    <location>
        <begin position="51"/>
        <end position="68"/>
    </location>
</feature>
<dbReference type="AlphaFoldDB" id="A0A6M5YRZ6"/>
<keyword evidence="2" id="KW-0732">Signal</keyword>
<dbReference type="KEGG" id="ftj:FTUN_4417"/>
<accession>A0A6M5YRZ6</accession>
<organism evidence="4 5">
    <name type="scientific">Frigoriglobus tundricola</name>
    <dbReference type="NCBI Taxonomy" id="2774151"/>
    <lineage>
        <taxon>Bacteria</taxon>
        <taxon>Pseudomonadati</taxon>
        <taxon>Planctomycetota</taxon>
        <taxon>Planctomycetia</taxon>
        <taxon>Gemmatales</taxon>
        <taxon>Gemmataceae</taxon>
        <taxon>Frigoriglobus</taxon>
    </lineage>
</organism>
<evidence type="ECO:0000259" key="3">
    <source>
        <dbReference type="PROSITE" id="PS50914"/>
    </source>
</evidence>
<keyword evidence="5" id="KW-1185">Reference proteome</keyword>
<evidence type="ECO:0000313" key="5">
    <source>
        <dbReference type="Proteomes" id="UP000503447"/>
    </source>
</evidence>
<dbReference type="Proteomes" id="UP000503447">
    <property type="component" value="Chromosome"/>
</dbReference>
<evidence type="ECO:0000313" key="4">
    <source>
        <dbReference type="EMBL" id="QJW96857.1"/>
    </source>
</evidence>
<feature type="domain" description="BON" evidence="3">
    <location>
        <begin position="181"/>
        <end position="249"/>
    </location>
</feature>
<feature type="chain" id="PRO_5026822643" description="BON domain-containing protein" evidence="2">
    <location>
        <begin position="24"/>
        <end position="259"/>
    </location>
</feature>
<gene>
    <name evidence="4" type="ORF">FTUN_4417</name>
</gene>
<evidence type="ECO:0000256" key="2">
    <source>
        <dbReference type="SAM" id="SignalP"/>
    </source>
</evidence>
<sequence>MCGLRKWIWAVFAAAAAATPAVAQTSSSTFSGSSGSSGATSTGGSSLSGNSLGGNSSGGGGSGLGGSQQNGTALQGMQQAPSLSAPTGTASTSLSSTNFLSGYYGNPYYQGLITATNNAPPGGFGMALYGNSSGTNGTGSVNRGTSGNNNQNTNQISGILIPIQVQMTYSSQMRFAVPPVQATQMQADLRGAIDGSISNPKSVQVITDANNNVVLRGSVKDDDEVRLIEGLVRITPGVGAITNELTVPRPAVGVAAAGR</sequence>
<dbReference type="PROSITE" id="PS50914">
    <property type="entry name" value="BON"/>
    <property type="match status" value="1"/>
</dbReference>
<dbReference type="InterPro" id="IPR007055">
    <property type="entry name" value="BON_dom"/>
</dbReference>
<feature type="signal peptide" evidence="2">
    <location>
        <begin position="1"/>
        <end position="23"/>
    </location>
</feature>
<reference evidence="5" key="1">
    <citation type="submission" date="2020-05" db="EMBL/GenBank/DDBJ databases">
        <title>Frigoriglobus tundricola gen. nov., sp. nov., a psychrotolerant cellulolytic planctomycete of the family Gemmataceae with two divergent copies of 16S rRNA gene.</title>
        <authorList>
            <person name="Kulichevskaya I.S."/>
            <person name="Ivanova A.A."/>
            <person name="Naumoff D.G."/>
            <person name="Beletsky A.V."/>
            <person name="Rijpstra W.I.C."/>
            <person name="Sinninghe Damste J.S."/>
            <person name="Mardanov A.V."/>
            <person name="Ravin N.V."/>
            <person name="Dedysh S.N."/>
        </authorList>
    </citation>
    <scope>NUCLEOTIDE SEQUENCE [LARGE SCALE GENOMIC DNA]</scope>
    <source>
        <strain evidence="5">PL17</strain>
    </source>
</reference>